<gene>
    <name evidence="3" type="ORF">Esi_0028_0109</name>
</gene>
<dbReference type="GO" id="GO:0090110">
    <property type="term" value="P:COPII-coated vesicle cargo loading"/>
    <property type="evidence" value="ECO:0007669"/>
    <property type="project" value="TreeGrafter"/>
</dbReference>
<dbReference type="InterPro" id="IPR036465">
    <property type="entry name" value="vWFA_dom_sf"/>
</dbReference>
<dbReference type="EMBL" id="FN648464">
    <property type="protein sequence ID" value="CBN74497.1"/>
    <property type="molecule type" value="Genomic_DNA"/>
</dbReference>
<organism evidence="3 4">
    <name type="scientific">Ectocarpus siliculosus</name>
    <name type="common">Brown alga</name>
    <name type="synonym">Conferva siliculosa</name>
    <dbReference type="NCBI Taxonomy" id="2880"/>
    <lineage>
        <taxon>Eukaryota</taxon>
        <taxon>Sar</taxon>
        <taxon>Stramenopiles</taxon>
        <taxon>Ochrophyta</taxon>
        <taxon>PX clade</taxon>
        <taxon>Phaeophyceae</taxon>
        <taxon>Ectocarpales</taxon>
        <taxon>Ectocarpaceae</taxon>
        <taxon>Ectocarpus</taxon>
    </lineage>
</organism>
<feature type="region of interest" description="Disordered" evidence="1">
    <location>
        <begin position="1"/>
        <end position="35"/>
    </location>
</feature>
<dbReference type="InterPro" id="IPR006896">
    <property type="entry name" value="Sec23/24_trunk_dom"/>
</dbReference>
<keyword evidence="4" id="KW-1185">Reference proteome</keyword>
<reference evidence="3 4" key="1">
    <citation type="journal article" date="2010" name="Nature">
        <title>The Ectocarpus genome and the independent evolution of multicellularity in brown algae.</title>
        <authorList>
            <person name="Cock J.M."/>
            <person name="Sterck L."/>
            <person name="Rouze P."/>
            <person name="Scornet D."/>
            <person name="Allen A.E."/>
            <person name="Amoutzias G."/>
            <person name="Anthouard V."/>
            <person name="Artiguenave F."/>
            <person name="Aury J.M."/>
            <person name="Badger J.H."/>
            <person name="Beszteri B."/>
            <person name="Billiau K."/>
            <person name="Bonnet E."/>
            <person name="Bothwell J.H."/>
            <person name="Bowler C."/>
            <person name="Boyen C."/>
            <person name="Brownlee C."/>
            <person name="Carrano C.J."/>
            <person name="Charrier B."/>
            <person name="Cho G.Y."/>
            <person name="Coelho S.M."/>
            <person name="Collen J."/>
            <person name="Corre E."/>
            <person name="Da Silva C."/>
            <person name="Delage L."/>
            <person name="Delaroque N."/>
            <person name="Dittami S.M."/>
            <person name="Doulbeau S."/>
            <person name="Elias M."/>
            <person name="Farnham G."/>
            <person name="Gachon C.M."/>
            <person name="Gschloessl B."/>
            <person name="Heesch S."/>
            <person name="Jabbari K."/>
            <person name="Jubin C."/>
            <person name="Kawai H."/>
            <person name="Kimura K."/>
            <person name="Kloareg B."/>
            <person name="Kupper F.C."/>
            <person name="Lang D."/>
            <person name="Le Bail A."/>
            <person name="Leblanc C."/>
            <person name="Lerouge P."/>
            <person name="Lohr M."/>
            <person name="Lopez P.J."/>
            <person name="Martens C."/>
            <person name="Maumus F."/>
            <person name="Michel G."/>
            <person name="Miranda-Saavedra D."/>
            <person name="Morales J."/>
            <person name="Moreau H."/>
            <person name="Motomura T."/>
            <person name="Nagasato C."/>
            <person name="Napoli C.A."/>
            <person name="Nelson D.R."/>
            <person name="Nyvall-Collen P."/>
            <person name="Peters A.F."/>
            <person name="Pommier C."/>
            <person name="Potin P."/>
            <person name="Poulain J."/>
            <person name="Quesneville H."/>
            <person name="Read B."/>
            <person name="Rensing S.A."/>
            <person name="Ritter A."/>
            <person name="Rousvoal S."/>
            <person name="Samanta M."/>
            <person name="Samson G."/>
            <person name="Schroeder D.C."/>
            <person name="Segurens B."/>
            <person name="Strittmatter M."/>
            <person name="Tonon T."/>
            <person name="Tregear J.W."/>
            <person name="Valentin K."/>
            <person name="von Dassow P."/>
            <person name="Yamagishi T."/>
            <person name="Van de Peer Y."/>
            <person name="Wincker P."/>
        </authorList>
    </citation>
    <scope>NUCLEOTIDE SEQUENCE [LARGE SCALE GENOMIC DNA]</scope>
    <source>
        <strain evidence="4">Ec32 / CCAP1310/4</strain>
    </source>
</reference>
<dbReference type="InterPro" id="IPR002035">
    <property type="entry name" value="VWF_A"/>
</dbReference>
<dbReference type="GO" id="GO:0070971">
    <property type="term" value="C:endoplasmic reticulum exit site"/>
    <property type="evidence" value="ECO:0007669"/>
    <property type="project" value="TreeGrafter"/>
</dbReference>
<evidence type="ECO:0000256" key="1">
    <source>
        <dbReference type="SAM" id="MobiDB-lite"/>
    </source>
</evidence>
<evidence type="ECO:0000259" key="2">
    <source>
        <dbReference type="PROSITE" id="PS50234"/>
    </source>
</evidence>
<dbReference type="Gene3D" id="3.40.50.410">
    <property type="entry name" value="von Willebrand factor, type A domain"/>
    <property type="match status" value="1"/>
</dbReference>
<dbReference type="OrthoDB" id="10064214at2759"/>
<accession>D8LK28</accession>
<dbReference type="STRING" id="2880.D8LK28"/>
<dbReference type="GO" id="GO:0030127">
    <property type="term" value="C:COPII vesicle coat"/>
    <property type="evidence" value="ECO:0007669"/>
    <property type="project" value="InterPro"/>
</dbReference>
<dbReference type="Pfam" id="PF04811">
    <property type="entry name" value="Sec23_trunk"/>
    <property type="match status" value="1"/>
</dbReference>
<feature type="region of interest" description="Disordered" evidence="1">
    <location>
        <begin position="673"/>
        <end position="692"/>
    </location>
</feature>
<dbReference type="Proteomes" id="UP000002630">
    <property type="component" value="Linkage Group LG16"/>
</dbReference>
<dbReference type="PANTHER" id="PTHR13803">
    <property type="entry name" value="SEC24-RELATED PROTEIN"/>
    <property type="match status" value="1"/>
</dbReference>
<dbReference type="GO" id="GO:0008270">
    <property type="term" value="F:zinc ion binding"/>
    <property type="evidence" value="ECO:0007669"/>
    <property type="project" value="TreeGrafter"/>
</dbReference>
<dbReference type="InterPro" id="IPR050550">
    <property type="entry name" value="SEC23_SEC24_subfamily"/>
</dbReference>
<dbReference type="SUPFAM" id="SSF53300">
    <property type="entry name" value="vWA-like"/>
    <property type="match status" value="1"/>
</dbReference>
<dbReference type="PROSITE" id="PS50234">
    <property type="entry name" value="VWFA"/>
    <property type="match status" value="1"/>
</dbReference>
<proteinExistence type="predicted"/>
<protein>
    <recommendedName>
        <fullName evidence="2">VWFA domain-containing protein</fullName>
    </recommendedName>
</protein>
<evidence type="ECO:0000313" key="3">
    <source>
        <dbReference type="EMBL" id="CBN74497.1"/>
    </source>
</evidence>
<feature type="domain" description="VWFA" evidence="2">
    <location>
        <begin position="296"/>
        <end position="562"/>
    </location>
</feature>
<name>D8LK28_ECTSI</name>
<dbReference type="InParanoid" id="D8LK28"/>
<dbReference type="GO" id="GO:0006886">
    <property type="term" value="P:intracellular protein transport"/>
    <property type="evidence" value="ECO:0007669"/>
    <property type="project" value="InterPro"/>
</dbReference>
<feature type="region of interest" description="Disordered" evidence="1">
    <location>
        <begin position="825"/>
        <end position="860"/>
    </location>
</feature>
<dbReference type="eggNOG" id="ENOG502RH4Z">
    <property type="taxonomic scope" value="Eukaryota"/>
</dbReference>
<evidence type="ECO:0000313" key="4">
    <source>
        <dbReference type="Proteomes" id="UP000002630"/>
    </source>
</evidence>
<dbReference type="SMART" id="SM00327">
    <property type="entry name" value="VWA"/>
    <property type="match status" value="1"/>
</dbReference>
<sequence>MNFGSAYALHDSDDEDERVMEDAPPSGPLSSMGAVPFGAGPALTRAFAGSPPAPQPAGTNIPNFIGLVGGVGIPHDAPVPAAAPPAAGAAAAGAGGAGVPLWPPPPMKASAGVPASRLPVDLGASIGGDDGTSGKKAKAKKAYRRCGFTPNDGAGRDSAAAGRGSAAARPPQAPAPPRSRTWTRKVDTNILNVDMAALGNAAPYATGDATICNDCRACLSAVSVLAPVSDDSGAVVEDVYDWTCEFCHKTNRVELGRGELPVVGQDSVDYVLEAAPATAAAATQGKGAGADQDESAVLFVIDTSGSMCVTTAVEGRLALRGDRTKDMSRLLTAEDASNQHMPGQRRGMTYVSRLQSMQAAIDDQLETMAKETPSRHAGIVTFNGEVSLIGDGSGDSRVVAGDRLSDGEALKEVGRAYPLSRPISEAKSRLADRLFALEEGGPTALGPAVVAGLSMLKERGGRGSRLVLCTDGLANVGLGALDDLQNDEQRQVAESFYEDLGRESSGNGVTIDVVSVDSDACDLENLGAMADVSGGTVTRVKASDLTSNFAGILANPILASQVSVRVTLHKGLKFRNADVGAEVNTLDRDIGNVTRETELNFEYQVRSRTERRALGIEDNGIISSPTVRIETPPNAADPTPGAGAGAGAAAIPTPPPLPPAAAAAMPTSPPAAAAAATAAAPPTSPAPAAETPRAALPFQVQISYTRLDGTKCLRVLTKTQRVTKSKAAAERSMEMAVVAGHASSASGVLASKGAYQSTRVTMRAWNNLMSRNQTRETRAQVETYGMAMQALDSEVVQAQRSEGGAGFGHAGGAVDDVLESLVHGRARKSARSGNDSLSYNAFRAKSGSKKKYQPEPTDRK</sequence>
<feature type="compositionally biased region" description="Low complexity" evidence="1">
    <location>
        <begin position="631"/>
        <end position="651"/>
    </location>
</feature>
<feature type="compositionally biased region" description="Low complexity" evidence="1">
    <location>
        <begin position="156"/>
        <end position="170"/>
    </location>
</feature>
<dbReference type="AlphaFoldDB" id="D8LK28"/>
<dbReference type="GO" id="GO:0000149">
    <property type="term" value="F:SNARE binding"/>
    <property type="evidence" value="ECO:0007669"/>
    <property type="project" value="TreeGrafter"/>
</dbReference>
<dbReference type="PANTHER" id="PTHR13803:SF36">
    <property type="entry name" value="TYPE A VON WILLEBRAND FACTOR DOMAIN-CONTAINING PROTEIN"/>
    <property type="match status" value="1"/>
</dbReference>
<feature type="region of interest" description="Disordered" evidence="1">
    <location>
        <begin position="624"/>
        <end position="668"/>
    </location>
</feature>
<dbReference type="EMBL" id="FN649741">
    <property type="protein sequence ID" value="CBN74497.1"/>
    <property type="molecule type" value="Genomic_DNA"/>
</dbReference>
<feature type="region of interest" description="Disordered" evidence="1">
    <location>
        <begin position="146"/>
        <end position="182"/>
    </location>
</feature>